<gene>
    <name evidence="10" type="ORF">CHC_T00001227001</name>
</gene>
<protein>
    <recommendedName>
        <fullName evidence="8">Mitochondrial import inner membrane translocase subunit</fullName>
    </recommendedName>
</protein>
<dbReference type="InterPro" id="IPR004217">
    <property type="entry name" value="Tim10-like"/>
</dbReference>
<keyword evidence="8" id="KW-0143">Chaperone</keyword>
<comment type="similarity">
    <text evidence="8">Belongs to the small Tim family.</text>
</comment>
<dbReference type="PhylomeDB" id="R7QJV4"/>
<accession>R7QJV4</accession>
<comment type="subcellular location">
    <subcellularLocation>
        <location evidence="8">Mitochondrion inner membrane</location>
        <topology evidence="8">Peripheral membrane protein</topology>
        <orientation evidence="8">Intermembrane side</orientation>
    </subcellularLocation>
</comment>
<keyword evidence="7 8" id="KW-1015">Disulfide bond</keyword>
<dbReference type="InterPro" id="IPR035427">
    <property type="entry name" value="Tim10-like_dom_sf"/>
</dbReference>
<evidence type="ECO:0000256" key="8">
    <source>
        <dbReference type="RuleBase" id="RU367043"/>
    </source>
</evidence>
<feature type="domain" description="Tim10-like" evidence="9">
    <location>
        <begin position="18"/>
        <end position="81"/>
    </location>
</feature>
<sequence>MSGLGGSTMQSQEQMRMMQMMQEMQMVDSLRMYNELVERCFGHCVETFRSRKLDGKEEACIRKCSEKFVKFAARAGERFQEHQKEMAEEAAKAQGM</sequence>
<keyword evidence="11" id="KW-1185">Reference proteome</keyword>
<dbReference type="EMBL" id="HG001969">
    <property type="protein sequence ID" value="CDF38807.1"/>
    <property type="molecule type" value="Genomic_DNA"/>
</dbReference>
<dbReference type="GeneID" id="17326431"/>
<evidence type="ECO:0000256" key="2">
    <source>
        <dbReference type="ARBA" id="ARBA00022723"/>
    </source>
</evidence>
<comment type="domain">
    <text evidence="8">The twin CX3C motif contains 4 conserved Cys residues that form 2 disulfide bonds in the mitochondrial intermembrane space.</text>
</comment>
<proteinExistence type="inferred from homology"/>
<dbReference type="STRING" id="2769.R7QJV4"/>
<evidence type="ECO:0000313" key="10">
    <source>
        <dbReference type="EMBL" id="CDF38807.1"/>
    </source>
</evidence>
<evidence type="ECO:0000256" key="1">
    <source>
        <dbReference type="ARBA" id="ARBA00022448"/>
    </source>
</evidence>
<keyword evidence="5 8" id="KW-0811">Translocation</keyword>
<dbReference type="KEGG" id="ccp:CHC_T00001227001"/>
<keyword evidence="1 8" id="KW-0813">Transport</keyword>
<reference evidence="11" key="1">
    <citation type="journal article" date="2013" name="Proc. Natl. Acad. Sci. U.S.A.">
        <title>Genome structure and metabolic features in the red seaweed Chondrus crispus shed light on evolution of the Archaeplastida.</title>
        <authorList>
            <person name="Collen J."/>
            <person name="Porcel B."/>
            <person name="Carre W."/>
            <person name="Ball S.G."/>
            <person name="Chaparro C."/>
            <person name="Tonon T."/>
            <person name="Barbeyron T."/>
            <person name="Michel G."/>
            <person name="Noel B."/>
            <person name="Valentin K."/>
            <person name="Elias M."/>
            <person name="Artiguenave F."/>
            <person name="Arun A."/>
            <person name="Aury J.M."/>
            <person name="Barbosa-Neto J.F."/>
            <person name="Bothwell J.H."/>
            <person name="Bouget F.Y."/>
            <person name="Brillet L."/>
            <person name="Cabello-Hurtado F."/>
            <person name="Capella-Gutierrez S."/>
            <person name="Charrier B."/>
            <person name="Cladiere L."/>
            <person name="Cock J.M."/>
            <person name="Coelho S.M."/>
            <person name="Colleoni C."/>
            <person name="Czjzek M."/>
            <person name="Da Silva C."/>
            <person name="Delage L."/>
            <person name="Denoeud F."/>
            <person name="Deschamps P."/>
            <person name="Dittami S.M."/>
            <person name="Gabaldon T."/>
            <person name="Gachon C.M."/>
            <person name="Groisillier A."/>
            <person name="Herve C."/>
            <person name="Jabbari K."/>
            <person name="Katinka M."/>
            <person name="Kloareg B."/>
            <person name="Kowalczyk N."/>
            <person name="Labadie K."/>
            <person name="Leblanc C."/>
            <person name="Lopez P.J."/>
            <person name="McLachlan D.H."/>
            <person name="Meslet-Cladiere L."/>
            <person name="Moustafa A."/>
            <person name="Nehr Z."/>
            <person name="Nyvall Collen P."/>
            <person name="Panaud O."/>
            <person name="Partensky F."/>
            <person name="Poulain J."/>
            <person name="Rensing S.A."/>
            <person name="Rousvoal S."/>
            <person name="Samson G."/>
            <person name="Symeonidi A."/>
            <person name="Weissenbach J."/>
            <person name="Zambounis A."/>
            <person name="Wincker P."/>
            <person name="Boyen C."/>
        </authorList>
    </citation>
    <scope>NUCLEOTIDE SEQUENCE [LARGE SCALE GENOMIC DNA]</scope>
    <source>
        <strain evidence="11">cv. Stackhouse</strain>
    </source>
</reference>
<keyword evidence="6 8" id="KW-0496">Mitochondrion</keyword>
<evidence type="ECO:0000256" key="6">
    <source>
        <dbReference type="ARBA" id="ARBA00023128"/>
    </source>
</evidence>
<evidence type="ECO:0000256" key="5">
    <source>
        <dbReference type="ARBA" id="ARBA00023010"/>
    </source>
</evidence>
<keyword evidence="2" id="KW-0479">Metal-binding</keyword>
<dbReference type="InterPro" id="IPR050673">
    <property type="entry name" value="Mito_inner_translocase_sub"/>
</dbReference>
<comment type="subunit">
    <text evidence="8">Heterohexamer.</text>
</comment>
<dbReference type="SUPFAM" id="SSF144122">
    <property type="entry name" value="Tim10-like"/>
    <property type="match status" value="1"/>
</dbReference>
<evidence type="ECO:0000256" key="7">
    <source>
        <dbReference type="ARBA" id="ARBA00023157"/>
    </source>
</evidence>
<organism evidence="10 11">
    <name type="scientific">Chondrus crispus</name>
    <name type="common">Carrageen Irish moss</name>
    <name type="synonym">Polymorpha crispa</name>
    <dbReference type="NCBI Taxonomy" id="2769"/>
    <lineage>
        <taxon>Eukaryota</taxon>
        <taxon>Rhodophyta</taxon>
        <taxon>Florideophyceae</taxon>
        <taxon>Rhodymeniophycidae</taxon>
        <taxon>Gigartinales</taxon>
        <taxon>Gigartinaceae</taxon>
        <taxon>Chondrus</taxon>
    </lineage>
</organism>
<dbReference type="RefSeq" id="XP_005718712.1">
    <property type="nucleotide sequence ID" value="XM_005718655.1"/>
</dbReference>
<dbReference type="OrthoDB" id="1551503at2759"/>
<dbReference type="GO" id="GO:0046872">
    <property type="term" value="F:metal ion binding"/>
    <property type="evidence" value="ECO:0007669"/>
    <property type="project" value="UniProtKB-KW"/>
</dbReference>
<dbReference type="GO" id="GO:0005743">
    <property type="term" value="C:mitochondrial inner membrane"/>
    <property type="evidence" value="ECO:0007669"/>
    <property type="project" value="UniProtKB-SubCell"/>
</dbReference>
<keyword evidence="8" id="KW-0999">Mitochondrion inner membrane</keyword>
<keyword evidence="3" id="KW-0862">Zinc</keyword>
<dbReference type="OMA" id="QDFLRMY"/>
<evidence type="ECO:0000259" key="9">
    <source>
        <dbReference type="Pfam" id="PF02953"/>
    </source>
</evidence>
<name>R7QJV4_CHOCR</name>
<dbReference type="Proteomes" id="UP000012073">
    <property type="component" value="Unassembled WGS sequence"/>
</dbReference>
<comment type="function">
    <text evidence="8">Mitochondrial intermembrane chaperone that participates in the import and insertion of some multi-pass transmembrane proteins into the mitochondrial inner membrane. Also required for the transfer of beta-barrel precursors from the TOM complex to the sorting and assembly machinery (SAM complex) of the outer membrane. Acts as a chaperone-like protein that protects the hydrophobic precursors from aggregation and guide them through the mitochondrial intermembrane space.</text>
</comment>
<dbReference type="Gene3D" id="1.10.287.810">
    <property type="entry name" value="Mitochondrial import inner membrane translocase subunit tim13 like domains"/>
    <property type="match status" value="1"/>
</dbReference>
<dbReference type="GO" id="GO:0015031">
    <property type="term" value="P:protein transport"/>
    <property type="evidence" value="ECO:0007669"/>
    <property type="project" value="UniProtKB-KW"/>
</dbReference>
<evidence type="ECO:0000313" key="11">
    <source>
        <dbReference type="Proteomes" id="UP000012073"/>
    </source>
</evidence>
<dbReference type="AlphaFoldDB" id="R7QJV4"/>
<keyword evidence="8" id="KW-0472">Membrane</keyword>
<dbReference type="PANTHER" id="PTHR13172">
    <property type="entry name" value="MITOCHONDRIAL IMPORT INNER MEMBRANE TRANSLOCASE SUBUNIT TIM9B"/>
    <property type="match status" value="1"/>
</dbReference>
<evidence type="ECO:0000256" key="4">
    <source>
        <dbReference type="ARBA" id="ARBA00022927"/>
    </source>
</evidence>
<keyword evidence="4 8" id="KW-0653">Protein transport</keyword>
<evidence type="ECO:0000256" key="3">
    <source>
        <dbReference type="ARBA" id="ARBA00022833"/>
    </source>
</evidence>
<dbReference type="Pfam" id="PF02953">
    <property type="entry name" value="zf-Tim10_DDP"/>
    <property type="match status" value="1"/>
</dbReference>
<dbReference type="Gramene" id="CDF38807">
    <property type="protein sequence ID" value="CDF38807"/>
    <property type="gene ID" value="CHC_T00001227001"/>
</dbReference>